<reference evidence="2 3" key="1">
    <citation type="journal article" date="2022" name="Nat. Genet.">
        <title>Improved pea reference genome and pan-genome highlight genomic features and evolutionary characteristics.</title>
        <authorList>
            <person name="Yang T."/>
            <person name="Liu R."/>
            <person name="Luo Y."/>
            <person name="Hu S."/>
            <person name="Wang D."/>
            <person name="Wang C."/>
            <person name="Pandey M.K."/>
            <person name="Ge S."/>
            <person name="Xu Q."/>
            <person name="Li N."/>
            <person name="Li G."/>
            <person name="Huang Y."/>
            <person name="Saxena R.K."/>
            <person name="Ji Y."/>
            <person name="Li M."/>
            <person name="Yan X."/>
            <person name="He Y."/>
            <person name="Liu Y."/>
            <person name="Wang X."/>
            <person name="Xiang C."/>
            <person name="Varshney R.K."/>
            <person name="Ding H."/>
            <person name="Gao S."/>
            <person name="Zong X."/>
        </authorList>
    </citation>
    <scope>NUCLEOTIDE SEQUENCE [LARGE SCALE GENOMIC DNA]</scope>
    <source>
        <strain evidence="2 3">cv. Zhongwan 6</strain>
    </source>
</reference>
<evidence type="ECO:0000313" key="3">
    <source>
        <dbReference type="Proteomes" id="UP001058974"/>
    </source>
</evidence>
<evidence type="ECO:0000256" key="1">
    <source>
        <dbReference type="SAM" id="MobiDB-lite"/>
    </source>
</evidence>
<organism evidence="2 3">
    <name type="scientific">Pisum sativum</name>
    <name type="common">Garden pea</name>
    <name type="synonym">Lathyrus oleraceus</name>
    <dbReference type="NCBI Taxonomy" id="3888"/>
    <lineage>
        <taxon>Eukaryota</taxon>
        <taxon>Viridiplantae</taxon>
        <taxon>Streptophyta</taxon>
        <taxon>Embryophyta</taxon>
        <taxon>Tracheophyta</taxon>
        <taxon>Spermatophyta</taxon>
        <taxon>Magnoliopsida</taxon>
        <taxon>eudicotyledons</taxon>
        <taxon>Gunneridae</taxon>
        <taxon>Pentapetalae</taxon>
        <taxon>rosids</taxon>
        <taxon>fabids</taxon>
        <taxon>Fabales</taxon>
        <taxon>Fabaceae</taxon>
        <taxon>Papilionoideae</taxon>
        <taxon>50 kb inversion clade</taxon>
        <taxon>NPAAA clade</taxon>
        <taxon>Hologalegina</taxon>
        <taxon>IRL clade</taxon>
        <taxon>Fabeae</taxon>
        <taxon>Lathyrus</taxon>
    </lineage>
</organism>
<comment type="caution">
    <text evidence="2">The sequence shown here is derived from an EMBL/GenBank/DDBJ whole genome shotgun (WGS) entry which is preliminary data.</text>
</comment>
<dbReference type="Gramene" id="Psat05G0652400-T1">
    <property type="protein sequence ID" value="KAI5411476.1"/>
    <property type="gene ID" value="KIW84_056524"/>
</dbReference>
<keyword evidence="3" id="KW-1185">Reference proteome</keyword>
<sequence length="332" mass="37035">MCHGQLYQQRMKKAFDKKVKPRVFQEGDLVLKKVLSFAPDSRGKWTPNYEGPYVVKRAFSGGALILTTMDGEDFTRLVNSDAYSPKDGKILDRVGHLFMFLACLCPLPPKPFLVLSLKQSVGVNLSFILIDDGYLSVVFYPVFGRCNPLPDGYHYPIFDDISHALYGRSLLFFPGRVRFVSLFIGIECPSYNRVLLLALFWMMSVLGILPNSRFGWSPIICPVTGIPGVPSSLLPIMTFCHLAESDFPELSVLNVASREKPAGKERTTEPPPCVIYPKRGKGNARSKPRKEHGLATKEDGFGSRLCEGKVLGTLRIRSTLRDPRTKGKNIGC</sequence>
<name>A0A9D4WZR1_PEA</name>
<feature type="compositionally biased region" description="Basic residues" evidence="1">
    <location>
        <begin position="278"/>
        <end position="290"/>
    </location>
</feature>
<gene>
    <name evidence="2" type="ORF">KIW84_056524</name>
</gene>
<dbReference type="EMBL" id="JAMSHJ010000005">
    <property type="protein sequence ID" value="KAI5411476.1"/>
    <property type="molecule type" value="Genomic_DNA"/>
</dbReference>
<proteinExistence type="predicted"/>
<protein>
    <submittedName>
        <fullName evidence="2">Uncharacterized protein</fullName>
    </submittedName>
</protein>
<dbReference type="AlphaFoldDB" id="A0A9D4WZR1"/>
<evidence type="ECO:0000313" key="2">
    <source>
        <dbReference type="EMBL" id="KAI5411476.1"/>
    </source>
</evidence>
<accession>A0A9D4WZR1</accession>
<dbReference type="Proteomes" id="UP001058974">
    <property type="component" value="Chromosome 5"/>
</dbReference>
<feature type="region of interest" description="Disordered" evidence="1">
    <location>
        <begin position="259"/>
        <end position="298"/>
    </location>
</feature>
<feature type="compositionally biased region" description="Basic and acidic residues" evidence="1">
    <location>
        <begin position="259"/>
        <end position="268"/>
    </location>
</feature>